<dbReference type="SUPFAM" id="SSF53300">
    <property type="entry name" value="vWA-like"/>
    <property type="match status" value="1"/>
</dbReference>
<evidence type="ECO:0000313" key="21">
    <source>
        <dbReference type="Proteomes" id="UP000812966"/>
    </source>
</evidence>
<keyword evidence="16" id="KW-0539">Nucleus</keyword>
<evidence type="ECO:0000256" key="5">
    <source>
        <dbReference type="ARBA" id="ARBA00021796"/>
    </source>
</evidence>
<evidence type="ECO:0000256" key="8">
    <source>
        <dbReference type="ARBA" id="ARBA00022763"/>
    </source>
</evidence>
<dbReference type="Pfam" id="PF03730">
    <property type="entry name" value="Ku_C"/>
    <property type="match status" value="1"/>
</dbReference>
<evidence type="ECO:0000256" key="15">
    <source>
        <dbReference type="ARBA" id="ARBA00023204"/>
    </source>
</evidence>
<dbReference type="GO" id="GO:0016787">
    <property type="term" value="F:hydrolase activity"/>
    <property type="evidence" value="ECO:0007669"/>
    <property type="project" value="UniProtKB-KW"/>
</dbReference>
<evidence type="ECO:0000256" key="3">
    <source>
        <dbReference type="ARBA" id="ARBA00005240"/>
    </source>
</evidence>
<evidence type="ECO:0000256" key="1">
    <source>
        <dbReference type="ARBA" id="ARBA00004123"/>
    </source>
</evidence>
<keyword evidence="11" id="KW-0067">ATP-binding</keyword>
<dbReference type="GO" id="GO:0043564">
    <property type="term" value="C:Ku70:Ku80 complex"/>
    <property type="evidence" value="ECO:0007669"/>
    <property type="project" value="InterPro"/>
</dbReference>
<proteinExistence type="inferred from homology"/>
<dbReference type="Pfam" id="PF02735">
    <property type="entry name" value="Ku"/>
    <property type="match status" value="1"/>
</dbReference>
<comment type="caution">
    <text evidence="20">The sequence shown here is derived from an EMBL/GenBank/DDBJ whole genome shotgun (WGS) entry which is preliminary data.</text>
</comment>
<gene>
    <name evidence="20" type="ORF">FFLO_00263</name>
</gene>
<evidence type="ECO:0000256" key="14">
    <source>
        <dbReference type="ARBA" id="ARBA00023172"/>
    </source>
</evidence>
<evidence type="ECO:0000256" key="17">
    <source>
        <dbReference type="ARBA" id="ARBA00031811"/>
    </source>
</evidence>
<dbReference type="InterPro" id="IPR005160">
    <property type="entry name" value="Ku_C"/>
</dbReference>
<dbReference type="GO" id="GO:0005524">
    <property type="term" value="F:ATP binding"/>
    <property type="evidence" value="ECO:0007669"/>
    <property type="project" value="UniProtKB-KW"/>
</dbReference>
<dbReference type="Proteomes" id="UP000812966">
    <property type="component" value="Unassembled WGS sequence"/>
</dbReference>
<dbReference type="GO" id="GO:0006310">
    <property type="term" value="P:DNA recombination"/>
    <property type="evidence" value="ECO:0007669"/>
    <property type="project" value="UniProtKB-KW"/>
</dbReference>
<dbReference type="EC" id="3.6.4.12" evidence="4"/>
<feature type="compositionally biased region" description="Acidic residues" evidence="18">
    <location>
        <begin position="66"/>
        <end position="78"/>
    </location>
</feature>
<evidence type="ECO:0000256" key="7">
    <source>
        <dbReference type="ARBA" id="ARBA00022741"/>
    </source>
</evidence>
<accession>A0A8K0JTB2</accession>
<dbReference type="PANTHER" id="PTHR12604">
    <property type="entry name" value="KU AUTOANTIGEN DNA HELICASE"/>
    <property type="match status" value="1"/>
</dbReference>
<evidence type="ECO:0000256" key="18">
    <source>
        <dbReference type="SAM" id="MobiDB-lite"/>
    </source>
</evidence>
<protein>
    <recommendedName>
        <fullName evidence="5">ATP-dependent DNA helicase II subunit 1</fullName>
        <ecNumber evidence="4">3.6.4.12</ecNumber>
    </recommendedName>
    <alternativeName>
        <fullName evidence="17">ATP-dependent DNA helicase II subunit Ku70</fullName>
    </alternativeName>
</protein>
<comment type="subcellular location">
    <subcellularLocation>
        <location evidence="2">Chromosome</location>
        <location evidence="2">Telomere</location>
    </subcellularLocation>
    <subcellularLocation>
        <location evidence="1">Nucleus</location>
    </subcellularLocation>
</comment>
<evidence type="ECO:0000256" key="13">
    <source>
        <dbReference type="ARBA" id="ARBA00023125"/>
    </source>
</evidence>
<dbReference type="InterPro" id="IPR036465">
    <property type="entry name" value="vWFA_dom_sf"/>
</dbReference>
<keyword evidence="6" id="KW-0158">Chromosome</keyword>
<dbReference type="GO" id="GO:0042162">
    <property type="term" value="F:telomeric DNA binding"/>
    <property type="evidence" value="ECO:0007669"/>
    <property type="project" value="InterPro"/>
</dbReference>
<evidence type="ECO:0000256" key="16">
    <source>
        <dbReference type="ARBA" id="ARBA00023242"/>
    </source>
</evidence>
<keyword evidence="7" id="KW-0547">Nucleotide-binding</keyword>
<evidence type="ECO:0000256" key="2">
    <source>
        <dbReference type="ARBA" id="ARBA00004574"/>
    </source>
</evidence>
<feature type="domain" description="Ku" evidence="19">
    <location>
        <begin position="455"/>
        <end position="601"/>
    </location>
</feature>
<feature type="compositionally biased region" description="Acidic residues" evidence="18">
    <location>
        <begin position="445"/>
        <end position="460"/>
    </location>
</feature>
<dbReference type="Gene3D" id="1.10.1600.10">
    <property type="match status" value="1"/>
</dbReference>
<evidence type="ECO:0000256" key="9">
    <source>
        <dbReference type="ARBA" id="ARBA00022801"/>
    </source>
</evidence>
<dbReference type="GO" id="GO:0003690">
    <property type="term" value="F:double-stranded DNA binding"/>
    <property type="evidence" value="ECO:0007669"/>
    <property type="project" value="TreeGrafter"/>
</dbReference>
<name>A0A8K0JTB2_9TREE</name>
<dbReference type="Gene3D" id="4.10.970.10">
    <property type="entry name" value="Ku70, bridge and pillars"/>
    <property type="match status" value="1"/>
</dbReference>
<dbReference type="GO" id="GO:0003678">
    <property type="term" value="F:DNA helicase activity"/>
    <property type="evidence" value="ECO:0007669"/>
    <property type="project" value="UniProtKB-EC"/>
</dbReference>
<dbReference type="EMBL" id="JABELV010000003">
    <property type="protein sequence ID" value="KAG7575444.1"/>
    <property type="molecule type" value="Genomic_DNA"/>
</dbReference>
<feature type="region of interest" description="Disordered" evidence="18">
    <location>
        <begin position="59"/>
        <end position="91"/>
    </location>
</feature>
<keyword evidence="21" id="KW-1185">Reference proteome</keyword>
<dbReference type="InterPro" id="IPR006164">
    <property type="entry name" value="DNA_bd_Ku70/Ku80"/>
</dbReference>
<evidence type="ECO:0000256" key="6">
    <source>
        <dbReference type="ARBA" id="ARBA00022454"/>
    </source>
</evidence>
<evidence type="ECO:0000259" key="19">
    <source>
        <dbReference type="SMART" id="SM00559"/>
    </source>
</evidence>
<dbReference type="AlphaFoldDB" id="A0A8K0JTB2"/>
<feature type="region of interest" description="Disordered" evidence="18">
    <location>
        <begin position="441"/>
        <end position="471"/>
    </location>
</feature>
<dbReference type="SMART" id="SM00559">
    <property type="entry name" value="Ku78"/>
    <property type="match status" value="1"/>
</dbReference>
<dbReference type="SUPFAM" id="SSF100939">
    <property type="entry name" value="SPOC domain-like"/>
    <property type="match status" value="1"/>
</dbReference>
<keyword evidence="13" id="KW-0238">DNA-binding</keyword>
<dbReference type="PANTHER" id="PTHR12604:SF2">
    <property type="entry name" value="X-RAY REPAIR CROSS-COMPLEMENTING PROTEIN 6"/>
    <property type="match status" value="1"/>
</dbReference>
<keyword evidence="14" id="KW-0233">DNA recombination</keyword>
<keyword evidence="12" id="KW-0779">Telomere</keyword>
<dbReference type="GO" id="GO:0003684">
    <property type="term" value="F:damaged DNA binding"/>
    <property type="evidence" value="ECO:0007669"/>
    <property type="project" value="InterPro"/>
</dbReference>
<keyword evidence="10" id="KW-0347">Helicase</keyword>
<dbReference type="OrthoDB" id="761538at2759"/>
<organism evidence="20 21">
    <name type="scientific">Filobasidium floriforme</name>
    <dbReference type="NCBI Taxonomy" id="5210"/>
    <lineage>
        <taxon>Eukaryota</taxon>
        <taxon>Fungi</taxon>
        <taxon>Dikarya</taxon>
        <taxon>Basidiomycota</taxon>
        <taxon>Agaricomycotina</taxon>
        <taxon>Tremellomycetes</taxon>
        <taxon>Filobasidiales</taxon>
        <taxon>Filobasidiaceae</taxon>
        <taxon>Filobasidium</taxon>
    </lineage>
</organism>
<dbReference type="InterPro" id="IPR005161">
    <property type="entry name" value="Ku_N"/>
</dbReference>
<evidence type="ECO:0000313" key="20">
    <source>
        <dbReference type="EMBL" id="KAG7575444.1"/>
    </source>
</evidence>
<evidence type="ECO:0000256" key="11">
    <source>
        <dbReference type="ARBA" id="ARBA00022840"/>
    </source>
</evidence>
<keyword evidence="15" id="KW-0234">DNA repair</keyword>
<dbReference type="GO" id="GO:0006303">
    <property type="term" value="P:double-strand break repair via nonhomologous end joining"/>
    <property type="evidence" value="ECO:0007669"/>
    <property type="project" value="InterPro"/>
</dbReference>
<reference evidence="20" key="1">
    <citation type="submission" date="2020-04" db="EMBL/GenBank/DDBJ databases">
        <title>Analysis of mating type loci in Filobasidium floriforme.</title>
        <authorList>
            <person name="Nowrousian M."/>
        </authorList>
    </citation>
    <scope>NUCLEOTIDE SEQUENCE</scope>
    <source>
        <strain evidence="20">CBS 6242</strain>
    </source>
</reference>
<evidence type="ECO:0000256" key="10">
    <source>
        <dbReference type="ARBA" id="ARBA00022806"/>
    </source>
</evidence>
<dbReference type="CDD" id="cd00788">
    <property type="entry name" value="KU70"/>
    <property type="match status" value="1"/>
</dbReference>
<evidence type="ECO:0000256" key="4">
    <source>
        <dbReference type="ARBA" id="ARBA00012551"/>
    </source>
</evidence>
<dbReference type="InterPro" id="IPR016194">
    <property type="entry name" value="SPOC-like_C_dom_sf"/>
</dbReference>
<dbReference type="GO" id="GO:0000781">
    <property type="term" value="C:chromosome, telomeric region"/>
    <property type="evidence" value="ECO:0007669"/>
    <property type="project" value="UniProtKB-SubCell"/>
</dbReference>
<dbReference type="InterPro" id="IPR027388">
    <property type="entry name" value="Ku70_bridge/pillars_dom_sf"/>
</dbReference>
<comment type="similarity">
    <text evidence="3">Belongs to the ku70 family.</text>
</comment>
<keyword evidence="9" id="KW-0378">Hydrolase</keyword>
<dbReference type="InterPro" id="IPR006165">
    <property type="entry name" value="Ku70"/>
</dbReference>
<evidence type="ECO:0000256" key="12">
    <source>
        <dbReference type="ARBA" id="ARBA00022895"/>
    </source>
</evidence>
<dbReference type="Gene3D" id="2.40.290.10">
    <property type="match status" value="1"/>
</dbReference>
<keyword evidence="8" id="KW-0227">DNA damage</keyword>
<dbReference type="GO" id="GO:0000723">
    <property type="term" value="P:telomere maintenance"/>
    <property type="evidence" value="ECO:0007669"/>
    <property type="project" value="InterPro"/>
</dbReference>
<dbReference type="InterPro" id="IPR047087">
    <property type="entry name" value="KU70_core_dom"/>
</dbReference>
<sequence>MAYPFLSQAFAGPVSGPSAIDLSNEVDDLLDDDELANQEAGYTSRDNILFCIDGSMAMQRPLPDSTSEESETNEDNTDAEGRSLDTTGKGKSPLHIALESVLGVMRGKILSGPNDYIGVLIYNIARKQLDTPQEEQGGTILDTRQHGMILYLPLRQIGADEIKTLNQFMEEANLELAAQDADEETREQPSVISEMFPPAQSGEEVDIADAFEGCLHAFRDAGAKLPGNKRIFLVTNNDHPDRIPTQITSSASNRIDTRGPARTRYMDLLSLGVMIDPFFISATEEAFDDEFYWNDILNRATETEDASQDDPTNLPTLKVGSGDGLMKLRELLQEQVFRTSSKRVLFNVPLRFGGKDGDIMISVNGYSIIAATKKPTTRLYDLSGRQPVEAKSRTLYTSTATGDRLDTNEIGFAYNFGKSDAPTTLVNPPWQQRMKDYYEEHGEPEQEDGGDDTEDEEDETSPAGKSNVEHKIQTRVALTARDIKEYKTLGLDPQIKIVGFMDPKNVRFELNVKNSIFIYPDERTFSGSTRTFAALLAACLSRNKCALAFAFTRRTSTPYYAAMIPQAEQAETGAPPGFHMVPLPFADDLRARREKIPKTMQICTPEQVDAMGNILKKLRLKQSTYEPRAYPNPGLNYFFGQLQALAFEEEFKPEKMYDKTKPLLDGMHAHGGEAMRAYNHQLDLDERAMAPPTKSETTKMKRTKAEEELPDVTDAYMEESWRTGNMSKMTVPYLKGFAKRVGIEPEGKALKGDWIRLISAHFESAAEDVKPAKKQRLK</sequence>
<dbReference type="Pfam" id="PF03731">
    <property type="entry name" value="Ku_N"/>
    <property type="match status" value="1"/>
</dbReference>
<dbReference type="PIRSF" id="PIRSF003033">
    <property type="entry name" value="Ku70"/>
    <property type="match status" value="1"/>
</dbReference>
<dbReference type="Gene3D" id="3.40.50.410">
    <property type="entry name" value="von Willebrand factor, type A domain"/>
    <property type="match status" value="1"/>
</dbReference>